<gene>
    <name evidence="10" type="ORF">EIMP300_27770</name>
</gene>
<evidence type="ECO:0000256" key="1">
    <source>
        <dbReference type="ARBA" id="ARBA00004429"/>
    </source>
</evidence>
<dbReference type="InterPro" id="IPR001920">
    <property type="entry name" value="Asp/Glu_race"/>
</dbReference>
<dbReference type="SUPFAM" id="SSF53681">
    <property type="entry name" value="Aspartate/glutamate racemase"/>
    <property type="match status" value="2"/>
</dbReference>
<reference evidence="10 11" key="1">
    <citation type="submission" date="2020-01" db="EMBL/GenBank/DDBJ databases">
        <title>Dynamics of blaIMP-6 dissemination in carbapenem resistant Enterobacteriacea isolated from regional surveillance in Osaka, Japan.</title>
        <authorList>
            <person name="Abe R."/>
            <person name="Akeda Y."/>
            <person name="Sugawara Y."/>
            <person name="Yamamoto N."/>
            <person name="Tomono K."/>
            <person name="Takeuchi D."/>
            <person name="Kawahara R."/>
            <person name="Hamada S."/>
        </authorList>
    </citation>
    <scope>NUCLEOTIDE SEQUENCE [LARGE SCALE GENOMIC DNA]</scope>
    <source>
        <strain evidence="10 11">E300</strain>
    </source>
</reference>
<comment type="subcellular location">
    <subcellularLocation>
        <location evidence="1">Cell inner membrane</location>
        <topology evidence="1">Multi-pass membrane protein</topology>
    </subcellularLocation>
</comment>
<dbReference type="EMBL" id="AP022360">
    <property type="protein sequence ID" value="BBU81377.1"/>
    <property type="molecule type" value="Genomic_DNA"/>
</dbReference>
<keyword evidence="7" id="KW-0413">Isomerase</keyword>
<dbReference type="InterPro" id="IPR018187">
    <property type="entry name" value="Asp/Glu_racemase_AS_1"/>
</dbReference>
<dbReference type="GO" id="GO:0022857">
    <property type="term" value="F:transmembrane transporter activity"/>
    <property type="evidence" value="ECO:0007669"/>
    <property type="project" value="InterPro"/>
</dbReference>
<dbReference type="InterPro" id="IPR005829">
    <property type="entry name" value="Sugar_transporter_CS"/>
</dbReference>
<keyword evidence="3" id="KW-1003">Cell membrane</keyword>
<feature type="transmembrane region" description="Helical" evidence="8">
    <location>
        <begin position="34"/>
        <end position="52"/>
    </location>
</feature>
<organism evidence="10 11">
    <name type="scientific">Escherichia coli</name>
    <dbReference type="NCBI Taxonomy" id="562"/>
    <lineage>
        <taxon>Bacteria</taxon>
        <taxon>Pseudomonadati</taxon>
        <taxon>Pseudomonadota</taxon>
        <taxon>Gammaproteobacteria</taxon>
        <taxon>Enterobacterales</taxon>
        <taxon>Enterobacteriaceae</taxon>
        <taxon>Escherichia</taxon>
    </lineage>
</organism>
<dbReference type="PROSITE" id="PS50850">
    <property type="entry name" value="MFS"/>
    <property type="match status" value="1"/>
</dbReference>
<dbReference type="NCBIfam" id="NF007569">
    <property type="entry name" value="PRK10200.1"/>
    <property type="match status" value="1"/>
</dbReference>
<evidence type="ECO:0000313" key="11">
    <source>
        <dbReference type="Proteomes" id="UP000467488"/>
    </source>
</evidence>
<keyword evidence="4 8" id="KW-0812">Transmembrane</keyword>
<dbReference type="Gene3D" id="1.20.1250.20">
    <property type="entry name" value="MFS general substrate transporter like domains"/>
    <property type="match status" value="1"/>
</dbReference>
<evidence type="ECO:0000256" key="5">
    <source>
        <dbReference type="ARBA" id="ARBA00022989"/>
    </source>
</evidence>
<keyword evidence="6 8" id="KW-0472">Membrane</keyword>
<dbReference type="Proteomes" id="UP000467488">
    <property type="component" value="Chromosome"/>
</dbReference>
<feature type="domain" description="Major facilitator superfamily (MFS) profile" evidence="9">
    <location>
        <begin position="1"/>
        <end position="154"/>
    </location>
</feature>
<dbReference type="NCBIfam" id="TIGR00035">
    <property type="entry name" value="asp_race"/>
    <property type="match status" value="1"/>
</dbReference>
<evidence type="ECO:0000256" key="6">
    <source>
        <dbReference type="ARBA" id="ARBA00023136"/>
    </source>
</evidence>
<evidence type="ECO:0000313" key="10">
    <source>
        <dbReference type="EMBL" id="BBU81377.1"/>
    </source>
</evidence>
<dbReference type="Pfam" id="PF00083">
    <property type="entry name" value="Sugar_tr"/>
    <property type="match status" value="1"/>
</dbReference>
<dbReference type="InterPro" id="IPR005828">
    <property type="entry name" value="MFS_sugar_transport-like"/>
</dbReference>
<evidence type="ECO:0000256" key="3">
    <source>
        <dbReference type="ARBA" id="ARBA00022475"/>
    </source>
</evidence>
<dbReference type="InterPro" id="IPR004380">
    <property type="entry name" value="Asp_race"/>
</dbReference>
<dbReference type="PROSITE" id="PS00216">
    <property type="entry name" value="SUGAR_TRANSPORT_1"/>
    <property type="match status" value="1"/>
</dbReference>
<dbReference type="AlphaFoldDB" id="A0A8S0FLQ9"/>
<evidence type="ECO:0000256" key="7">
    <source>
        <dbReference type="ARBA" id="ARBA00023235"/>
    </source>
</evidence>
<feature type="transmembrane region" description="Helical" evidence="8">
    <location>
        <begin position="6"/>
        <end position="22"/>
    </location>
</feature>
<proteinExistence type="inferred from homology"/>
<accession>A0A8S0FLQ9</accession>
<protein>
    <recommendedName>
        <fullName evidence="9">Major facilitator superfamily (MFS) profile domain-containing protein</fullName>
    </recommendedName>
</protein>
<dbReference type="SUPFAM" id="SSF103473">
    <property type="entry name" value="MFS general substrate transporter"/>
    <property type="match status" value="1"/>
</dbReference>
<comment type="similarity">
    <text evidence="2">Belongs to the aspartate/glutamate racemases family.</text>
</comment>
<dbReference type="PANTHER" id="PTHR21198:SF7">
    <property type="entry name" value="ASPARTATE-GLUTAMATE RACEMASE FAMILY"/>
    <property type="match status" value="1"/>
</dbReference>
<dbReference type="GO" id="GO:0047661">
    <property type="term" value="F:amino-acid racemase activity"/>
    <property type="evidence" value="ECO:0007669"/>
    <property type="project" value="InterPro"/>
</dbReference>
<dbReference type="InterPro" id="IPR015942">
    <property type="entry name" value="Asp/Glu/hydantoin_racemase"/>
</dbReference>
<dbReference type="PANTHER" id="PTHR21198">
    <property type="entry name" value="GLUTAMATE RACEMASE"/>
    <property type="match status" value="1"/>
</dbReference>
<keyword evidence="5 8" id="KW-1133">Transmembrane helix</keyword>
<name>A0A8S0FLQ9_ECOLX</name>
<dbReference type="InterPro" id="IPR033134">
    <property type="entry name" value="Asp/Glu_racemase_AS_2"/>
</dbReference>
<dbReference type="InterPro" id="IPR020846">
    <property type="entry name" value="MFS_dom"/>
</dbReference>
<feature type="transmembrane region" description="Helical" evidence="8">
    <location>
        <begin position="64"/>
        <end position="88"/>
    </location>
</feature>
<dbReference type="FunFam" id="3.40.50.1860:FF:000004">
    <property type="entry name" value="Aspartate racemase"/>
    <property type="match status" value="1"/>
</dbReference>
<dbReference type="Pfam" id="PF01177">
    <property type="entry name" value="Asp_Glu_race"/>
    <property type="match status" value="1"/>
</dbReference>
<dbReference type="InterPro" id="IPR036259">
    <property type="entry name" value="MFS_trans_sf"/>
</dbReference>
<evidence type="ECO:0000256" key="8">
    <source>
        <dbReference type="SAM" id="Phobius"/>
    </source>
</evidence>
<dbReference type="Gene3D" id="3.40.50.1860">
    <property type="match status" value="2"/>
</dbReference>
<evidence type="ECO:0000259" key="9">
    <source>
        <dbReference type="PROSITE" id="PS50850"/>
    </source>
</evidence>
<dbReference type="PROSITE" id="PS00923">
    <property type="entry name" value="ASP_GLU_RACEMASE_1"/>
    <property type="match status" value="1"/>
</dbReference>
<dbReference type="GO" id="GO:0005886">
    <property type="term" value="C:plasma membrane"/>
    <property type="evidence" value="ECO:0007669"/>
    <property type="project" value="UniProtKB-SubCell"/>
</dbReference>
<evidence type="ECO:0000256" key="2">
    <source>
        <dbReference type="ARBA" id="ARBA00007847"/>
    </source>
</evidence>
<evidence type="ECO:0000256" key="4">
    <source>
        <dbReference type="ARBA" id="ARBA00022692"/>
    </source>
</evidence>
<sequence>MIATLVVGLTFMFATFIAVFTVDKAGRKPALKIGFSVMALGTLVLGYCLMQFDNGTASSGLSWLSVGMTMMCIAGYAMSAAPVVWILCSEIQPLKCRDFGITCSTTTNWVSNMIIGATFLTLLDSIGAAGTFWLYTALNMLCVCGHHFLAHSGNQKCHAGTYRAQTDGRRKVEKYRRLISRAGCAVHPALFSLIEITWHLAVEAFASFLIQPCCGNTHQERGMKTIGLLGGMSWESTIPYYRLINEGIKQRLGGLHSAQVLLHSVDFHEIEECQRRGEWDKTGDILAEAALGLQRAGAEGIVLCTNTMHKVADAIESRCSLPFLHIADATGRAITGAGMTRVALLGTRYTMEQDFYRGRLTEQFSINCLIPEADDRAKINQIIFEELCLGQFTEASRAYYAQVIARLAEQGAQGVIFGCTEIGLLVPEERSVLPVFDTAAIHAEDAVAFMLS</sequence>
<feature type="transmembrane region" description="Helical" evidence="8">
    <location>
        <begin position="109"/>
        <end position="135"/>
    </location>
</feature>
<dbReference type="PROSITE" id="PS00924">
    <property type="entry name" value="ASP_GLU_RACEMASE_2"/>
    <property type="match status" value="1"/>
</dbReference>